<name>A0A6J5YJD4_9ZZZZ</name>
<dbReference type="EMBL" id="CAFBNC010000232">
    <property type="protein sequence ID" value="CAB4961128.1"/>
    <property type="molecule type" value="Genomic_DNA"/>
</dbReference>
<sequence>MNDVPRRALAGAAAGTSAGLVVCPIVSSVTLEAATPVCEAALIGGGIYYGYQSGQAASVGAGVVGFWLFGPPGEVGGAIVGGIGGCFGGVMAADNGGNLG</sequence>
<evidence type="ECO:0000313" key="1">
    <source>
        <dbReference type="EMBL" id="CAB4324657.1"/>
    </source>
</evidence>
<dbReference type="EMBL" id="CAEMXZ010000188">
    <property type="protein sequence ID" value="CAB4324657.1"/>
    <property type="molecule type" value="Genomic_DNA"/>
</dbReference>
<accession>A0A6J5YJD4</accession>
<evidence type="ECO:0000313" key="2">
    <source>
        <dbReference type="EMBL" id="CAB4961128.1"/>
    </source>
</evidence>
<protein>
    <submittedName>
        <fullName evidence="1">Unannotated protein</fullName>
    </submittedName>
</protein>
<dbReference type="AlphaFoldDB" id="A0A6J5YJD4"/>
<proteinExistence type="predicted"/>
<reference evidence="1" key="1">
    <citation type="submission" date="2020-05" db="EMBL/GenBank/DDBJ databases">
        <authorList>
            <person name="Chiriac C."/>
            <person name="Salcher M."/>
            <person name="Ghai R."/>
            <person name="Kavagutti S V."/>
        </authorList>
    </citation>
    <scope>NUCLEOTIDE SEQUENCE</scope>
</reference>
<organism evidence="1">
    <name type="scientific">freshwater metagenome</name>
    <dbReference type="NCBI Taxonomy" id="449393"/>
    <lineage>
        <taxon>unclassified sequences</taxon>
        <taxon>metagenomes</taxon>
        <taxon>ecological metagenomes</taxon>
    </lineage>
</organism>
<gene>
    <name evidence="1" type="ORF">UFOPK1392_02433</name>
    <name evidence="2" type="ORF">UFOPK3733_02456</name>
</gene>